<sequence>MLSAVGSAPPFCPLLLWQLGYAAYSSFMYRYTSANPRISVRFREGVTLRHNFVSDPAANMGAMTAQVTGSTLTETQRRHNAQAFAETWRGRGYEKGDTQQFWGNLLRSVMGMPEVQTVTGVRYEEGTSRRGYIDAIIPDAKTLIEQKSIGVNLDHAEMRQGQMVTPFEQAMNYANSLPNSQRPDYIIVCNFAEFRIHNLDEVKPEENYLSFRLEELPEQYHLLDFLINPANTRRHREEKVSMDAGALIGELYRGLREQYIDPDSERSQHSLNVLCVRLVFCLFAEDAGVFSKDSFHYFLANTRPDQVRTRLLELFQVLDTPEDDRDPYLSDDLKAFPYVNGGLFNSRTSGPIEIPLFTEELYDLLVNRVSRDTNWAEISPTIFGGVFESTLNPETRASGGMHYTSPENIHKVIDPLFLDDLTAELQNILTEFAGQDVKRKNRLRAFHDKIAGLTFFDPACGSGNFLTETYISLRRLENKVLSELTDQTELAFGDITPLKVSLDQFYGIEINDFAVSVASTAMWIAELQANIEAQTIVTQLIEDLPLSDAAHIVQGNALRTDWAEILPPEKCSYIIGNPPFLGYSRLNTDQKEERLAIFGKGGGILDYVACWHRKAAEYMQGTACEAALVSTNSICQGQQVTPLWQPLFEMGISINFAHRSFSWANEATDQAQVTCVIIGFSHKERKEKYLWDYRRATPEERAAGSAREIGMPSAVDHINAYLTDAPDVFIQRRSRPLSDVPPMVRGNQPTDAGHLLLSPEDHSKVLHKEPELEEWIRPFSMGQEFINGKDRYCFWLVDTPQSVIANSPILRQRVEDVREMRLASRKKATQKKADTPWLFDEIRYTGTEPYIAIPKVSSERRRFIPMGFVANGMIPGDKLFFINTDSLFIFGVLMSQFHNAFMRAVAGRLELRYSYGNTTVYNNFVFPDPTDAQREEIESAAQAVLDAREEYPGATLADLYDPDNSWLYPELTRAHEQLDRAVEAAYGVDYSDMEDSARETAIVAHLFKLYAQATTK</sequence>
<evidence type="ECO:0000259" key="5">
    <source>
        <dbReference type="Pfam" id="PF20464"/>
    </source>
</evidence>
<dbReference type="InterPro" id="IPR046820">
    <property type="entry name" value="MmeI_TRD"/>
</dbReference>
<keyword evidence="2 10" id="KW-0489">Methyltransferase</keyword>
<dbReference type="Gene3D" id="3.40.50.150">
    <property type="entry name" value="Vaccinia Virus protein VP39"/>
    <property type="match status" value="1"/>
</dbReference>
<dbReference type="Pfam" id="PF20464">
    <property type="entry name" value="MmeI_N"/>
    <property type="match status" value="1"/>
</dbReference>
<keyword evidence="3" id="KW-0808">Transferase</keyword>
<evidence type="ECO:0000256" key="1">
    <source>
        <dbReference type="ARBA" id="ARBA00011900"/>
    </source>
</evidence>
<dbReference type="EC" id="2.1.1.72" evidence="1"/>
<evidence type="ECO:0000259" key="6">
    <source>
        <dbReference type="Pfam" id="PF20465"/>
    </source>
</evidence>
<accession>A0A7Z8Y999</accession>
<dbReference type="AlphaFoldDB" id="A0A7Z8Y999"/>
<evidence type="ECO:0000256" key="4">
    <source>
        <dbReference type="ARBA" id="ARBA00047942"/>
    </source>
</evidence>
<comment type="caution">
    <text evidence="10">The sequence shown here is derived from an EMBL/GenBank/DDBJ whole genome shotgun (WGS) entry which is preliminary data.</text>
</comment>
<dbReference type="InterPro" id="IPR046816">
    <property type="entry name" value="MmeI_Mtase"/>
</dbReference>
<dbReference type="InterPro" id="IPR029063">
    <property type="entry name" value="SAM-dependent_MTases_sf"/>
</dbReference>
<feature type="domain" description="MmeI-like DNA-methyltransferase" evidence="9">
    <location>
        <begin position="438"/>
        <end position="691"/>
    </location>
</feature>
<dbReference type="EMBL" id="UYIO01000001">
    <property type="protein sequence ID" value="VDG76366.1"/>
    <property type="molecule type" value="Genomic_DNA"/>
</dbReference>
<dbReference type="InterPro" id="IPR002052">
    <property type="entry name" value="DNA_methylase_N6_adenine_CS"/>
</dbReference>
<dbReference type="InterPro" id="IPR046817">
    <property type="entry name" value="MmeI_N"/>
</dbReference>
<evidence type="ECO:0000259" key="9">
    <source>
        <dbReference type="Pfam" id="PF20473"/>
    </source>
</evidence>
<feature type="domain" description="MmeI-like target recognition" evidence="7">
    <location>
        <begin position="724"/>
        <end position="928"/>
    </location>
</feature>
<dbReference type="InterPro" id="IPR046818">
    <property type="entry name" value="MmeI_C"/>
</dbReference>
<evidence type="ECO:0000256" key="2">
    <source>
        <dbReference type="ARBA" id="ARBA00022603"/>
    </source>
</evidence>
<evidence type="ECO:0000259" key="8">
    <source>
        <dbReference type="Pfam" id="PF20467"/>
    </source>
</evidence>
<comment type="catalytic activity">
    <reaction evidence="4">
        <text>a 2'-deoxyadenosine in DNA + S-adenosyl-L-methionine = an N(6)-methyl-2'-deoxyadenosine in DNA + S-adenosyl-L-homocysteine + H(+)</text>
        <dbReference type="Rhea" id="RHEA:15197"/>
        <dbReference type="Rhea" id="RHEA-COMP:12418"/>
        <dbReference type="Rhea" id="RHEA-COMP:12419"/>
        <dbReference type="ChEBI" id="CHEBI:15378"/>
        <dbReference type="ChEBI" id="CHEBI:57856"/>
        <dbReference type="ChEBI" id="CHEBI:59789"/>
        <dbReference type="ChEBI" id="CHEBI:90615"/>
        <dbReference type="ChEBI" id="CHEBI:90616"/>
        <dbReference type="EC" id="2.1.1.72"/>
    </reaction>
</comment>
<dbReference type="InterPro" id="IPR050953">
    <property type="entry name" value="N4_N6_ade-DNA_methylase"/>
</dbReference>
<dbReference type="Pfam" id="PF20473">
    <property type="entry name" value="MmeI_Mtase"/>
    <property type="match status" value="1"/>
</dbReference>
<dbReference type="InterPro" id="IPR046819">
    <property type="entry name" value="MmeI_hel"/>
</dbReference>
<dbReference type="GO" id="GO:0032259">
    <property type="term" value="P:methylation"/>
    <property type="evidence" value="ECO:0007669"/>
    <property type="project" value="UniProtKB-KW"/>
</dbReference>
<dbReference type="GO" id="GO:0009007">
    <property type="term" value="F:site-specific DNA-methyltransferase (adenine-specific) activity"/>
    <property type="evidence" value="ECO:0007669"/>
    <property type="project" value="UniProtKB-EC"/>
</dbReference>
<dbReference type="PANTHER" id="PTHR33841">
    <property type="entry name" value="DNA METHYLTRANSFERASE YEEA-RELATED"/>
    <property type="match status" value="1"/>
</dbReference>
<dbReference type="Pfam" id="PF20467">
    <property type="entry name" value="MmeI_C"/>
    <property type="match status" value="1"/>
</dbReference>
<dbReference type="REBASE" id="375966">
    <property type="entry name" value="Bpu10327ORF1017P"/>
</dbReference>
<reference evidence="10 11" key="1">
    <citation type="submission" date="2018-11" db="EMBL/GenBank/DDBJ databases">
        <authorList>
            <consortium name="Pathogen Informatics"/>
        </authorList>
    </citation>
    <scope>NUCLEOTIDE SEQUENCE [LARGE SCALE GENOMIC DNA]</scope>
    <source>
        <strain evidence="10 11">NCTC10327</strain>
    </source>
</reference>
<evidence type="ECO:0000313" key="10">
    <source>
        <dbReference type="EMBL" id="VDG76366.1"/>
    </source>
</evidence>
<proteinExistence type="predicted"/>
<feature type="domain" description="MmeI-like N-terminal" evidence="5">
    <location>
        <begin position="80"/>
        <end position="258"/>
    </location>
</feature>
<dbReference type="GO" id="GO:0003676">
    <property type="term" value="F:nucleic acid binding"/>
    <property type="evidence" value="ECO:0007669"/>
    <property type="project" value="InterPro"/>
</dbReference>
<dbReference type="PROSITE" id="PS00092">
    <property type="entry name" value="N6_MTASE"/>
    <property type="match status" value="1"/>
</dbReference>
<evidence type="ECO:0000256" key="3">
    <source>
        <dbReference type="ARBA" id="ARBA00022679"/>
    </source>
</evidence>
<organism evidence="10 11">
    <name type="scientific">Actinobaculum suis</name>
    <dbReference type="NCBI Taxonomy" id="1657"/>
    <lineage>
        <taxon>Bacteria</taxon>
        <taxon>Bacillati</taxon>
        <taxon>Actinomycetota</taxon>
        <taxon>Actinomycetes</taxon>
        <taxon>Actinomycetales</taxon>
        <taxon>Actinomycetaceae</taxon>
        <taxon>Actinobaculum</taxon>
    </lineage>
</organism>
<feature type="domain" description="MmeI-like C-terminal" evidence="8">
    <location>
        <begin position="931"/>
        <end position="1014"/>
    </location>
</feature>
<gene>
    <name evidence="10" type="primary">yeeA_2</name>
    <name evidence="10" type="ORF">NCTC10327_01017</name>
</gene>
<evidence type="ECO:0000313" key="11">
    <source>
        <dbReference type="Proteomes" id="UP000269974"/>
    </source>
</evidence>
<dbReference type="SUPFAM" id="SSF53335">
    <property type="entry name" value="S-adenosyl-L-methionine-dependent methyltransferases"/>
    <property type="match status" value="1"/>
</dbReference>
<name>A0A7Z8Y999_9ACTO</name>
<protein>
    <recommendedName>
        <fullName evidence="1">site-specific DNA-methyltransferase (adenine-specific)</fullName>
        <ecNumber evidence="1">2.1.1.72</ecNumber>
    </recommendedName>
</protein>
<evidence type="ECO:0000259" key="7">
    <source>
        <dbReference type="Pfam" id="PF20466"/>
    </source>
</evidence>
<dbReference type="PANTHER" id="PTHR33841:SF1">
    <property type="entry name" value="DNA METHYLTRANSFERASE A"/>
    <property type="match status" value="1"/>
</dbReference>
<dbReference type="Pfam" id="PF20465">
    <property type="entry name" value="MmeI_hel"/>
    <property type="match status" value="1"/>
</dbReference>
<dbReference type="Proteomes" id="UP000269974">
    <property type="component" value="Unassembled WGS sequence"/>
</dbReference>
<feature type="domain" description="MmeI-like helicase spacer" evidence="6">
    <location>
        <begin position="269"/>
        <end position="344"/>
    </location>
</feature>
<dbReference type="Pfam" id="PF20466">
    <property type="entry name" value="MmeI_TRD"/>
    <property type="match status" value="1"/>
</dbReference>